<feature type="compositionally biased region" description="Basic and acidic residues" evidence="1">
    <location>
        <begin position="532"/>
        <end position="554"/>
    </location>
</feature>
<feature type="compositionally biased region" description="Basic and acidic residues" evidence="1">
    <location>
        <begin position="477"/>
        <end position="505"/>
    </location>
</feature>
<dbReference type="EMBL" id="ML993585">
    <property type="protein sequence ID" value="KAF2170680.1"/>
    <property type="molecule type" value="Genomic_DNA"/>
</dbReference>
<feature type="compositionally biased region" description="Polar residues" evidence="1">
    <location>
        <begin position="583"/>
        <end position="596"/>
    </location>
</feature>
<dbReference type="GeneID" id="54565143"/>
<dbReference type="AlphaFoldDB" id="A0A6A6CWV0"/>
<dbReference type="RefSeq" id="XP_033671569.1">
    <property type="nucleotide sequence ID" value="XM_033811871.1"/>
</dbReference>
<feature type="compositionally biased region" description="Basic residues" evidence="1">
    <location>
        <begin position="572"/>
        <end position="582"/>
    </location>
</feature>
<proteinExistence type="predicted"/>
<sequence>MPSTIDPSPSLRAARYVQYEMLWCLFSRLQQRLSAALATRPRRDNRLPQNAHTTPTVENIGPSMLELFTSLHRDFEAISALQHRTETLRRRLCNAQAYYDRIVSIIVQYDNDPSLDMEPHMARHHAASANLEHQITDINRDLAEGESTLAELERRRSSTWQEVFANVRSYFDSCFEVNFEACWALKERSCRWLRQMVDQVSLISHSETQIRQWDNKRISLQSSQRQAKKATDVQTTRLNLGLSRALDETRRHQVDAELDQVKSELAAQKDLLQLRRDFHSRDQDRFCRGIIEPLLEDAGRLKAGSAGPPNGSGASIEDAAERSQDQTQSSNEGPPLRDHSKSHSDGDNSANREVSKLTDNDLQEQYLDLRERLVEAQGDLNARHSTMETNELDHLLTFRNSSHEWYETFMAQELEEDVQAARVIEADLVELRKRLVQNGIKMPRSTDGLYLRAVKDGRIRTRNSDSASPKSPRRSLRRESHRCDKGNHKLNEWRMKADNAPRRSEITPSPGKSLAGSDLRSRSHSQTGSPDEELRQYRKTYLDQSRKQQEETRENAPASATASMTGHGAVQTHKRSKHKVHRQTQWLLPFRQSNHRTPPFRTTKRDSHQFKHTKALPECRHSAPFINAPIIQTRSQLFAITGVYTLHWNVLTVNMAAMKKTKRDRILDFFVQVPAGNKYYKTNDYVPLSWNLNPKGHPLKLS</sequence>
<feature type="region of interest" description="Disordered" evidence="1">
    <location>
        <begin position="460"/>
        <end position="608"/>
    </location>
</feature>
<keyword evidence="3" id="KW-1185">Reference proteome</keyword>
<reference evidence="2" key="1">
    <citation type="journal article" date="2020" name="Stud. Mycol.">
        <title>101 Dothideomycetes genomes: a test case for predicting lifestyles and emergence of pathogens.</title>
        <authorList>
            <person name="Haridas S."/>
            <person name="Albert R."/>
            <person name="Binder M."/>
            <person name="Bloem J."/>
            <person name="Labutti K."/>
            <person name="Salamov A."/>
            <person name="Andreopoulos B."/>
            <person name="Baker S."/>
            <person name="Barry K."/>
            <person name="Bills G."/>
            <person name="Bluhm B."/>
            <person name="Cannon C."/>
            <person name="Castanera R."/>
            <person name="Culley D."/>
            <person name="Daum C."/>
            <person name="Ezra D."/>
            <person name="Gonzalez J."/>
            <person name="Henrissat B."/>
            <person name="Kuo A."/>
            <person name="Liang C."/>
            <person name="Lipzen A."/>
            <person name="Lutzoni F."/>
            <person name="Magnuson J."/>
            <person name="Mondo S."/>
            <person name="Nolan M."/>
            <person name="Ohm R."/>
            <person name="Pangilinan J."/>
            <person name="Park H.-J."/>
            <person name="Ramirez L."/>
            <person name="Alfaro M."/>
            <person name="Sun H."/>
            <person name="Tritt A."/>
            <person name="Yoshinaga Y."/>
            <person name="Zwiers L.-H."/>
            <person name="Turgeon B."/>
            <person name="Goodwin S."/>
            <person name="Spatafora J."/>
            <person name="Crous P."/>
            <person name="Grigoriev I."/>
        </authorList>
    </citation>
    <scope>NUCLEOTIDE SEQUENCE</scope>
    <source>
        <strain evidence="2">ATCC 36951</strain>
    </source>
</reference>
<gene>
    <name evidence="2" type="ORF">M409DRAFT_51682</name>
</gene>
<dbReference type="Proteomes" id="UP000799537">
    <property type="component" value="Unassembled WGS sequence"/>
</dbReference>
<organism evidence="2 3">
    <name type="scientific">Zasmidium cellare ATCC 36951</name>
    <dbReference type="NCBI Taxonomy" id="1080233"/>
    <lineage>
        <taxon>Eukaryota</taxon>
        <taxon>Fungi</taxon>
        <taxon>Dikarya</taxon>
        <taxon>Ascomycota</taxon>
        <taxon>Pezizomycotina</taxon>
        <taxon>Dothideomycetes</taxon>
        <taxon>Dothideomycetidae</taxon>
        <taxon>Mycosphaerellales</taxon>
        <taxon>Mycosphaerellaceae</taxon>
        <taxon>Zasmidium</taxon>
    </lineage>
</organism>
<protein>
    <submittedName>
        <fullName evidence="2">Uncharacterized protein</fullName>
    </submittedName>
</protein>
<feature type="region of interest" description="Disordered" evidence="1">
    <location>
        <begin position="300"/>
        <end position="360"/>
    </location>
</feature>
<evidence type="ECO:0000313" key="3">
    <source>
        <dbReference type="Proteomes" id="UP000799537"/>
    </source>
</evidence>
<feature type="compositionally biased region" description="Low complexity" evidence="1">
    <location>
        <begin position="303"/>
        <end position="315"/>
    </location>
</feature>
<accession>A0A6A6CWV0</accession>
<feature type="compositionally biased region" description="Basic and acidic residues" evidence="1">
    <location>
        <begin position="335"/>
        <end position="346"/>
    </location>
</feature>
<name>A0A6A6CWV0_ZASCE</name>
<evidence type="ECO:0000256" key="1">
    <source>
        <dbReference type="SAM" id="MobiDB-lite"/>
    </source>
</evidence>
<evidence type="ECO:0000313" key="2">
    <source>
        <dbReference type="EMBL" id="KAF2170680.1"/>
    </source>
</evidence>